<protein>
    <submittedName>
        <fullName evidence="2">Uncharacterized protein</fullName>
    </submittedName>
</protein>
<name>A0ABN3T0Q2_9ACTN</name>
<evidence type="ECO:0000256" key="1">
    <source>
        <dbReference type="SAM" id="MobiDB-lite"/>
    </source>
</evidence>
<comment type="caution">
    <text evidence="2">The sequence shown here is derived from an EMBL/GenBank/DDBJ whole genome shotgun (WGS) entry which is preliminary data.</text>
</comment>
<dbReference type="RefSeq" id="WP_344584257.1">
    <property type="nucleotide sequence ID" value="NZ_BAAARK010000052.1"/>
</dbReference>
<accession>A0ABN3T0Q2</accession>
<dbReference type="EMBL" id="BAAARK010000052">
    <property type="protein sequence ID" value="GAA2690575.1"/>
    <property type="molecule type" value="Genomic_DNA"/>
</dbReference>
<dbReference type="Gene3D" id="3.40.50.150">
    <property type="entry name" value="Vaccinia Virus protein VP39"/>
    <property type="match status" value="1"/>
</dbReference>
<evidence type="ECO:0000313" key="2">
    <source>
        <dbReference type="EMBL" id="GAA2690575.1"/>
    </source>
</evidence>
<sequence length="105" mass="11377">MAADEPIVTQVDDRTEAGPGVATSSTSKPSMVARMLHVLDVRGGQQVLEIGTAREELPPSQVTRHSFIIPSVIHRRQASGGGSRFSLKGVDVLQLREDDLWQPCT</sequence>
<proteinExistence type="predicted"/>
<dbReference type="InterPro" id="IPR029063">
    <property type="entry name" value="SAM-dependent_MTases_sf"/>
</dbReference>
<reference evidence="2 3" key="1">
    <citation type="journal article" date="2019" name="Int. J. Syst. Evol. Microbiol.">
        <title>The Global Catalogue of Microorganisms (GCM) 10K type strain sequencing project: providing services to taxonomists for standard genome sequencing and annotation.</title>
        <authorList>
            <consortium name="The Broad Institute Genomics Platform"/>
            <consortium name="The Broad Institute Genome Sequencing Center for Infectious Disease"/>
            <person name="Wu L."/>
            <person name="Ma J."/>
        </authorList>
    </citation>
    <scope>NUCLEOTIDE SEQUENCE [LARGE SCALE GENOMIC DNA]</scope>
    <source>
        <strain evidence="2 3">JCM 16374</strain>
    </source>
</reference>
<keyword evidence="3" id="KW-1185">Reference proteome</keyword>
<evidence type="ECO:0000313" key="3">
    <source>
        <dbReference type="Proteomes" id="UP001500994"/>
    </source>
</evidence>
<gene>
    <name evidence="2" type="ORF">GCM10009864_75920</name>
</gene>
<dbReference type="Proteomes" id="UP001500994">
    <property type="component" value="Unassembled WGS sequence"/>
</dbReference>
<feature type="region of interest" description="Disordered" evidence="1">
    <location>
        <begin position="1"/>
        <end position="28"/>
    </location>
</feature>
<organism evidence="2 3">
    <name type="scientific">Streptomyces lunalinharesii</name>
    <dbReference type="NCBI Taxonomy" id="333384"/>
    <lineage>
        <taxon>Bacteria</taxon>
        <taxon>Bacillati</taxon>
        <taxon>Actinomycetota</taxon>
        <taxon>Actinomycetes</taxon>
        <taxon>Kitasatosporales</taxon>
        <taxon>Streptomycetaceae</taxon>
        <taxon>Streptomyces</taxon>
    </lineage>
</organism>